<accession>A0AAQ3UUV8</accession>
<dbReference type="GO" id="GO:2000280">
    <property type="term" value="P:regulation of root development"/>
    <property type="evidence" value="ECO:0007669"/>
    <property type="project" value="UniProtKB-ARBA"/>
</dbReference>
<keyword evidence="7 11" id="KW-0479">Metal-binding</keyword>
<dbReference type="GO" id="GO:0010497">
    <property type="term" value="P:plasmodesmata-mediated intercellular transport"/>
    <property type="evidence" value="ECO:0007669"/>
    <property type="project" value="UniProtKB-ARBA"/>
</dbReference>
<comment type="function">
    <text evidence="1">May play a role in plant defense. Probably has no oxalate oxidase activity even if the active site is conserved.</text>
</comment>
<dbReference type="Pfam" id="PF00190">
    <property type="entry name" value="Cupin_1"/>
    <property type="match status" value="1"/>
</dbReference>
<feature type="disulfide bond" evidence="13">
    <location>
        <begin position="182"/>
        <end position="197"/>
    </location>
</feature>
<dbReference type="CDD" id="cd02241">
    <property type="entry name" value="cupin_OxOx"/>
    <property type="match status" value="1"/>
</dbReference>
<dbReference type="FunFam" id="2.60.120.10:FF:000025">
    <property type="entry name" value="germin-like protein subfamily 2 member 1"/>
    <property type="match status" value="1"/>
</dbReference>
<dbReference type="SMART" id="SM00835">
    <property type="entry name" value="Cupin_1"/>
    <property type="match status" value="1"/>
</dbReference>
<dbReference type="Proteomes" id="UP001341281">
    <property type="component" value="Chromosome 10"/>
</dbReference>
<evidence type="ECO:0000259" key="14">
    <source>
        <dbReference type="SMART" id="SM00835"/>
    </source>
</evidence>
<evidence type="ECO:0000256" key="11">
    <source>
        <dbReference type="PIRSR" id="PIRSR601929-1"/>
    </source>
</evidence>
<keyword evidence="9 13" id="KW-1015">Disulfide bond</keyword>
<dbReference type="GO" id="GO:0030145">
    <property type="term" value="F:manganese ion binding"/>
    <property type="evidence" value="ECO:0007669"/>
    <property type="project" value="InterPro"/>
</dbReference>
<dbReference type="EMBL" id="CP144754">
    <property type="protein sequence ID" value="WVZ96892.1"/>
    <property type="molecule type" value="Genomic_DNA"/>
</dbReference>
<dbReference type="SUPFAM" id="SSF51182">
    <property type="entry name" value="RmlC-like cupins"/>
    <property type="match status" value="1"/>
</dbReference>
<dbReference type="GO" id="GO:0009506">
    <property type="term" value="C:plasmodesma"/>
    <property type="evidence" value="ECO:0007669"/>
    <property type="project" value="UniProtKB-ARBA"/>
</dbReference>
<name>A0AAQ3UUV8_PASNO</name>
<dbReference type="Gene3D" id="2.60.120.10">
    <property type="entry name" value="Jelly Rolls"/>
    <property type="match status" value="1"/>
</dbReference>
<evidence type="ECO:0000256" key="13">
    <source>
        <dbReference type="PIRSR" id="PIRSR601929-3"/>
    </source>
</evidence>
<keyword evidence="16" id="KW-1185">Reference proteome</keyword>
<evidence type="ECO:0000256" key="2">
    <source>
        <dbReference type="ARBA" id="ARBA00004271"/>
    </source>
</evidence>
<protein>
    <recommendedName>
        <fullName evidence="14">Cupin type-1 domain-containing protein</fullName>
    </recommendedName>
</protein>
<feature type="binding site" evidence="11">
    <location>
        <position position="259"/>
    </location>
    <ligand>
        <name>oxalate</name>
        <dbReference type="ChEBI" id="CHEBI:30623"/>
    </ligand>
</feature>
<evidence type="ECO:0000256" key="1">
    <source>
        <dbReference type="ARBA" id="ARBA00003629"/>
    </source>
</evidence>
<dbReference type="PRINTS" id="PR00325">
    <property type="entry name" value="GERMIN"/>
</dbReference>
<evidence type="ECO:0000256" key="7">
    <source>
        <dbReference type="ARBA" id="ARBA00022723"/>
    </source>
</evidence>
<feature type="binding site" evidence="12">
    <location>
        <position position="305"/>
    </location>
    <ligand>
        <name>Mn(2+)</name>
        <dbReference type="ChEBI" id="CHEBI:29035"/>
    </ligand>
</feature>
<dbReference type="InterPro" id="IPR014710">
    <property type="entry name" value="RmlC-like_jellyroll"/>
</dbReference>
<keyword evidence="8" id="KW-0732">Signal</keyword>
<dbReference type="AlphaFoldDB" id="A0AAQ3UUV8"/>
<evidence type="ECO:0000256" key="10">
    <source>
        <dbReference type="ARBA" id="ARBA00023211"/>
    </source>
</evidence>
<sequence>MTQRVNDKFASANYVVLRLKDREQRLKKDYNAVKTILSKSGFGWDNVLKMATTIDGKIAEEKHRRRSSEKLYKTEKQYYEEDYGQMMSTPSPTIPTILDKITREFVGESGNKWKLKPATDETFWRIFGLRWEYVDYFGLEMERYQEVSTAMASALLLVFTAIVALGAGHGDAFDPNPLQDFCVADPTSKVRVNGIPCKDPAAVTPDDFFFAGVDRPGGTASGRYGFTALSVPIPGLNTLGASHARVDVAPGGVFPPHYHPRASETAVVLEGAVYFGFVTSYPDNKLFAKVLRKGDVFAVPQGLVHFLYNNGTAPAALYATLSSQNPGLVLLGDALFGSGLADDVLAKTLLTDGETVHKIGVKFRT</sequence>
<keyword evidence="10 11" id="KW-0464">Manganese</keyword>
<evidence type="ECO:0000256" key="5">
    <source>
        <dbReference type="ARBA" id="ARBA00022523"/>
    </source>
</evidence>
<dbReference type="InterPro" id="IPR006045">
    <property type="entry name" value="Cupin_1"/>
</dbReference>
<dbReference type="GO" id="GO:0048046">
    <property type="term" value="C:apoplast"/>
    <property type="evidence" value="ECO:0007669"/>
    <property type="project" value="UniProtKB-SubCell"/>
</dbReference>
<evidence type="ECO:0000256" key="3">
    <source>
        <dbReference type="ARBA" id="ARBA00007456"/>
    </source>
</evidence>
<dbReference type="InterPro" id="IPR001929">
    <property type="entry name" value="Germin"/>
</dbReference>
<feature type="binding site" evidence="12">
    <location>
        <position position="264"/>
    </location>
    <ligand>
        <name>Mn(2+)</name>
        <dbReference type="ChEBI" id="CHEBI:29035"/>
    </ligand>
</feature>
<dbReference type="InterPro" id="IPR011051">
    <property type="entry name" value="RmlC_Cupin_sf"/>
</dbReference>
<evidence type="ECO:0000256" key="6">
    <source>
        <dbReference type="ARBA" id="ARBA00022525"/>
    </source>
</evidence>
<evidence type="ECO:0000313" key="16">
    <source>
        <dbReference type="Proteomes" id="UP001341281"/>
    </source>
</evidence>
<proteinExistence type="inferred from homology"/>
<organism evidence="15 16">
    <name type="scientific">Paspalum notatum var. saurae</name>
    <dbReference type="NCBI Taxonomy" id="547442"/>
    <lineage>
        <taxon>Eukaryota</taxon>
        <taxon>Viridiplantae</taxon>
        <taxon>Streptophyta</taxon>
        <taxon>Embryophyta</taxon>
        <taxon>Tracheophyta</taxon>
        <taxon>Spermatophyta</taxon>
        <taxon>Magnoliopsida</taxon>
        <taxon>Liliopsida</taxon>
        <taxon>Poales</taxon>
        <taxon>Poaceae</taxon>
        <taxon>PACMAD clade</taxon>
        <taxon>Panicoideae</taxon>
        <taxon>Andropogonodae</taxon>
        <taxon>Paspaleae</taxon>
        <taxon>Paspalinae</taxon>
        <taxon>Paspalum</taxon>
    </lineage>
</organism>
<evidence type="ECO:0000256" key="8">
    <source>
        <dbReference type="ARBA" id="ARBA00022729"/>
    </source>
</evidence>
<comment type="similarity">
    <text evidence="3">Belongs to the germin family.</text>
</comment>
<feature type="domain" description="Cupin type-1" evidence="14">
    <location>
        <begin position="211"/>
        <end position="357"/>
    </location>
</feature>
<dbReference type="Pfam" id="PF12776">
    <property type="entry name" value="Myb_DNA-bind_3"/>
    <property type="match status" value="1"/>
</dbReference>
<evidence type="ECO:0000256" key="4">
    <source>
        <dbReference type="ARBA" id="ARBA00011268"/>
    </source>
</evidence>
<keyword evidence="5" id="KW-0052">Apoplast</keyword>
<evidence type="ECO:0000313" key="15">
    <source>
        <dbReference type="EMBL" id="WVZ96892.1"/>
    </source>
</evidence>
<reference evidence="15 16" key="1">
    <citation type="submission" date="2024-02" db="EMBL/GenBank/DDBJ databases">
        <title>High-quality chromosome-scale genome assembly of Pensacola bahiagrass (Paspalum notatum Flugge var. saurae).</title>
        <authorList>
            <person name="Vega J.M."/>
            <person name="Podio M."/>
            <person name="Orjuela J."/>
            <person name="Siena L.A."/>
            <person name="Pessino S.C."/>
            <person name="Combes M.C."/>
            <person name="Mariac C."/>
            <person name="Albertini E."/>
            <person name="Pupilli F."/>
            <person name="Ortiz J.P.A."/>
            <person name="Leblanc O."/>
        </authorList>
    </citation>
    <scope>NUCLEOTIDE SEQUENCE [LARGE SCALE GENOMIC DNA]</scope>
    <source>
        <strain evidence="15">R1</strain>
        <tissue evidence="15">Leaf</tissue>
    </source>
</reference>
<keyword evidence="6" id="KW-0964">Secreted</keyword>
<gene>
    <name evidence="15" type="ORF">U9M48_042472</name>
</gene>
<feature type="binding site" evidence="11">
    <location>
        <position position="264"/>
    </location>
    <ligand>
        <name>oxalate</name>
        <dbReference type="ChEBI" id="CHEBI:30623"/>
    </ligand>
</feature>
<evidence type="ECO:0000256" key="9">
    <source>
        <dbReference type="ARBA" id="ARBA00023157"/>
    </source>
</evidence>
<comment type="subunit">
    <text evidence="4">Oligomer (believed to be a pentamer but probably hexamer).</text>
</comment>
<feature type="binding site" evidence="12">
    <location>
        <position position="257"/>
    </location>
    <ligand>
        <name>Mn(2+)</name>
        <dbReference type="ChEBI" id="CHEBI:29035"/>
    </ligand>
</feature>
<comment type="subcellular location">
    <subcellularLocation>
        <location evidence="2">Secreted</location>
        <location evidence="2">Extracellular space</location>
        <location evidence="2">Apoplast</location>
    </subcellularLocation>
</comment>
<evidence type="ECO:0000256" key="12">
    <source>
        <dbReference type="PIRSR" id="PIRSR601929-2"/>
    </source>
</evidence>
<dbReference type="InterPro" id="IPR024752">
    <property type="entry name" value="Myb/SANT-like_dom"/>
</dbReference>
<dbReference type="PANTHER" id="PTHR31238">
    <property type="entry name" value="GERMIN-LIKE PROTEIN SUBFAMILY 3 MEMBER 3"/>
    <property type="match status" value="1"/>
</dbReference>
<feature type="binding site" evidence="12">
    <location>
        <position position="259"/>
    </location>
    <ligand>
        <name>Mn(2+)</name>
        <dbReference type="ChEBI" id="CHEBI:29035"/>
    </ligand>
</feature>